<reference evidence="2 3" key="1">
    <citation type="journal article" date="2005" name="Nature">
        <title>The map-based sequence of the rice genome.</title>
        <authorList>
            <consortium name="International rice genome sequencing project (IRGSP)"/>
            <person name="Matsumoto T."/>
            <person name="Wu J."/>
            <person name="Kanamori H."/>
            <person name="Katayose Y."/>
            <person name="Fujisawa M."/>
            <person name="Namiki N."/>
            <person name="Mizuno H."/>
            <person name="Yamamoto K."/>
            <person name="Antonio B.A."/>
            <person name="Baba T."/>
            <person name="Sakata K."/>
            <person name="Nagamura Y."/>
            <person name="Aoki H."/>
            <person name="Arikawa K."/>
            <person name="Arita K."/>
            <person name="Bito T."/>
            <person name="Chiden Y."/>
            <person name="Fujitsuka N."/>
            <person name="Fukunaka R."/>
            <person name="Hamada M."/>
            <person name="Harada C."/>
            <person name="Hayashi A."/>
            <person name="Hijishita S."/>
            <person name="Honda M."/>
            <person name="Hosokawa S."/>
            <person name="Ichikawa Y."/>
            <person name="Idonuma A."/>
            <person name="Iijima M."/>
            <person name="Ikeda M."/>
            <person name="Ikeno M."/>
            <person name="Ito K."/>
            <person name="Ito S."/>
            <person name="Ito T."/>
            <person name="Ito Y."/>
            <person name="Ito Y."/>
            <person name="Iwabuchi A."/>
            <person name="Kamiya K."/>
            <person name="Karasawa W."/>
            <person name="Kurita K."/>
            <person name="Katagiri S."/>
            <person name="Kikuta A."/>
            <person name="Kobayashi H."/>
            <person name="Kobayashi N."/>
            <person name="Machita K."/>
            <person name="Maehara T."/>
            <person name="Masukawa M."/>
            <person name="Mizubayashi T."/>
            <person name="Mukai Y."/>
            <person name="Nagasaki H."/>
            <person name="Nagata Y."/>
            <person name="Naito S."/>
            <person name="Nakashima M."/>
            <person name="Nakama Y."/>
            <person name="Nakamichi Y."/>
            <person name="Nakamura M."/>
            <person name="Meguro A."/>
            <person name="Negishi M."/>
            <person name="Ohta I."/>
            <person name="Ohta T."/>
            <person name="Okamoto M."/>
            <person name="Ono N."/>
            <person name="Saji S."/>
            <person name="Sakaguchi M."/>
            <person name="Sakai K."/>
            <person name="Shibata M."/>
            <person name="Shimokawa T."/>
            <person name="Song J."/>
            <person name="Takazaki Y."/>
            <person name="Terasawa K."/>
            <person name="Tsugane M."/>
            <person name="Tsuji K."/>
            <person name="Ueda S."/>
            <person name="Waki K."/>
            <person name="Yamagata H."/>
            <person name="Yamamoto M."/>
            <person name="Yamamoto S."/>
            <person name="Yamane H."/>
            <person name="Yoshiki S."/>
            <person name="Yoshihara R."/>
            <person name="Yukawa K."/>
            <person name="Zhong H."/>
            <person name="Yano M."/>
            <person name="Yuan Q."/>
            <person name="Ouyang S."/>
            <person name="Liu J."/>
            <person name="Jones K.M."/>
            <person name="Gansberger K."/>
            <person name="Moffat K."/>
            <person name="Hill J."/>
            <person name="Bera J."/>
            <person name="Fadrosh D."/>
            <person name="Jin S."/>
            <person name="Johri S."/>
            <person name="Kim M."/>
            <person name="Overton L."/>
            <person name="Reardon M."/>
            <person name="Tsitrin T."/>
            <person name="Vuong H."/>
            <person name="Weaver B."/>
            <person name="Ciecko A."/>
            <person name="Tallon L."/>
            <person name="Jackson J."/>
            <person name="Pai G."/>
            <person name="Aken S.V."/>
            <person name="Utterback T."/>
            <person name="Reidmuller S."/>
            <person name="Feldblyum T."/>
            <person name="Hsiao J."/>
            <person name="Zismann V."/>
            <person name="Iobst S."/>
            <person name="de Vazeille A.R."/>
            <person name="Buell C.R."/>
            <person name="Ying K."/>
            <person name="Li Y."/>
            <person name="Lu T."/>
            <person name="Huang Y."/>
            <person name="Zhao Q."/>
            <person name="Feng Q."/>
            <person name="Zhang L."/>
            <person name="Zhu J."/>
            <person name="Weng Q."/>
            <person name="Mu J."/>
            <person name="Lu Y."/>
            <person name="Fan D."/>
            <person name="Liu Y."/>
            <person name="Guan J."/>
            <person name="Zhang Y."/>
            <person name="Yu S."/>
            <person name="Liu X."/>
            <person name="Zhang Y."/>
            <person name="Hong G."/>
            <person name="Han B."/>
            <person name="Choisne N."/>
            <person name="Demange N."/>
            <person name="Orjeda G."/>
            <person name="Samain S."/>
            <person name="Cattolico L."/>
            <person name="Pelletier E."/>
            <person name="Couloux A."/>
            <person name="Segurens B."/>
            <person name="Wincker P."/>
            <person name="D'Hont A."/>
            <person name="Scarpelli C."/>
            <person name="Weissenbach J."/>
            <person name="Salanoubat M."/>
            <person name="Quetier F."/>
            <person name="Yu Y."/>
            <person name="Kim H.R."/>
            <person name="Rambo T."/>
            <person name="Currie J."/>
            <person name="Collura K."/>
            <person name="Luo M."/>
            <person name="Yang T."/>
            <person name="Ammiraju J.S.S."/>
            <person name="Engler F."/>
            <person name="Soderlund C."/>
            <person name="Wing R.A."/>
            <person name="Palmer L.E."/>
            <person name="de la Bastide M."/>
            <person name="Spiegel L."/>
            <person name="Nascimento L."/>
            <person name="Zutavern T."/>
            <person name="O'Shaughnessy A."/>
            <person name="Dike S."/>
            <person name="Dedhia N."/>
            <person name="Preston R."/>
            <person name="Balija V."/>
            <person name="McCombie W.R."/>
            <person name="Chow T."/>
            <person name="Chen H."/>
            <person name="Chung M."/>
            <person name="Chen C."/>
            <person name="Shaw J."/>
            <person name="Wu H."/>
            <person name="Hsiao K."/>
            <person name="Chao Y."/>
            <person name="Chu M."/>
            <person name="Cheng C."/>
            <person name="Hour A."/>
            <person name="Lee P."/>
            <person name="Lin S."/>
            <person name="Lin Y."/>
            <person name="Liou J."/>
            <person name="Liu S."/>
            <person name="Hsing Y."/>
            <person name="Raghuvanshi S."/>
            <person name="Mohanty A."/>
            <person name="Bharti A.K."/>
            <person name="Gaur A."/>
            <person name="Gupta V."/>
            <person name="Kumar D."/>
            <person name="Ravi V."/>
            <person name="Vij S."/>
            <person name="Kapur A."/>
            <person name="Khurana P."/>
            <person name="Khurana P."/>
            <person name="Khurana J.P."/>
            <person name="Tyagi A.K."/>
            <person name="Gaikwad K."/>
            <person name="Singh A."/>
            <person name="Dalal V."/>
            <person name="Srivastava S."/>
            <person name="Dixit A."/>
            <person name="Pal A.K."/>
            <person name="Ghazi I.A."/>
            <person name="Yadav M."/>
            <person name="Pandit A."/>
            <person name="Bhargava A."/>
            <person name="Sureshbabu K."/>
            <person name="Batra K."/>
            <person name="Sharma T.R."/>
            <person name="Mohapatra T."/>
            <person name="Singh N.K."/>
            <person name="Messing J."/>
            <person name="Nelson A.B."/>
            <person name="Fuks G."/>
            <person name="Kavchok S."/>
            <person name="Keizer G."/>
            <person name="Linton E."/>
            <person name="Llaca V."/>
            <person name="Song R."/>
            <person name="Tanyolac B."/>
            <person name="Young S."/>
            <person name="Ho-Il K."/>
            <person name="Hahn J.H."/>
            <person name="Sangsakoo G."/>
            <person name="Vanavichit A."/>
            <person name="de Mattos Luiz.A.T."/>
            <person name="Zimmer P.D."/>
            <person name="Malone G."/>
            <person name="Dellagostin O."/>
            <person name="de Oliveira A.C."/>
            <person name="Bevan M."/>
            <person name="Bancroft I."/>
            <person name="Minx P."/>
            <person name="Cordum H."/>
            <person name="Wilson R."/>
            <person name="Cheng Z."/>
            <person name="Jin W."/>
            <person name="Jiang J."/>
            <person name="Leong S.A."/>
            <person name="Iwama H."/>
            <person name="Gojobori T."/>
            <person name="Itoh T."/>
            <person name="Niimura Y."/>
            <person name="Fujii Y."/>
            <person name="Habara T."/>
            <person name="Sakai H."/>
            <person name="Sato Y."/>
            <person name="Wilson G."/>
            <person name="Kumar K."/>
            <person name="McCouch S."/>
            <person name="Juretic N."/>
            <person name="Hoen D."/>
            <person name="Wright S."/>
            <person name="Bruskiewich R."/>
            <person name="Bureau T."/>
            <person name="Miyao A."/>
            <person name="Hirochika H."/>
            <person name="Nishikawa T."/>
            <person name="Kadowaki K."/>
            <person name="Sugiura M."/>
            <person name="Burr B."/>
            <person name="Sasaki T."/>
        </authorList>
    </citation>
    <scope>NUCLEOTIDE SEQUENCE [LARGE SCALE GENOMIC DNA]</scope>
    <source>
        <strain evidence="3">cv. Nipponbare</strain>
    </source>
</reference>
<reference evidence="3" key="2">
    <citation type="journal article" date="2008" name="Nucleic Acids Res.">
        <title>The rice annotation project database (RAP-DB): 2008 update.</title>
        <authorList>
            <consortium name="The rice annotation project (RAP)"/>
        </authorList>
    </citation>
    <scope>GENOME REANNOTATION</scope>
    <source>
        <strain evidence="3">cv. Nipponbare</strain>
    </source>
</reference>
<dbReference type="KEGG" id="dosa:Os11g0660400"/>
<sequence>VIWAATVMALVLANGGSQGPEWTDFLGIVCLMIIDSTINFI</sequence>
<feature type="chain" id="PRO_5004174109" evidence="1">
    <location>
        <begin position="20"/>
        <end position="41"/>
    </location>
</feature>
<feature type="signal peptide" evidence="1">
    <location>
        <begin position="1"/>
        <end position="19"/>
    </location>
</feature>
<evidence type="ECO:0000313" key="3">
    <source>
        <dbReference type="Proteomes" id="UP000000763"/>
    </source>
</evidence>
<feature type="non-terminal residue" evidence="2">
    <location>
        <position position="1"/>
    </location>
</feature>
<dbReference type="AlphaFoldDB" id="Q0IR98"/>
<organism evidence="2 3">
    <name type="scientific">Oryza sativa subsp. japonica</name>
    <name type="common">Rice</name>
    <dbReference type="NCBI Taxonomy" id="39947"/>
    <lineage>
        <taxon>Eukaryota</taxon>
        <taxon>Viridiplantae</taxon>
        <taxon>Streptophyta</taxon>
        <taxon>Embryophyta</taxon>
        <taxon>Tracheophyta</taxon>
        <taxon>Spermatophyta</taxon>
        <taxon>Magnoliopsida</taxon>
        <taxon>Liliopsida</taxon>
        <taxon>Poales</taxon>
        <taxon>Poaceae</taxon>
        <taxon>BOP clade</taxon>
        <taxon>Oryzoideae</taxon>
        <taxon>Oryzeae</taxon>
        <taxon>Oryzinae</taxon>
        <taxon>Oryza</taxon>
        <taxon>Oryza sativa</taxon>
    </lineage>
</organism>
<dbReference type="Gene3D" id="1.20.1110.10">
    <property type="entry name" value="Calcium-transporting ATPase, transmembrane domain"/>
    <property type="match status" value="1"/>
</dbReference>
<accession>Q0IR98</accession>
<evidence type="ECO:0000313" key="2">
    <source>
        <dbReference type="EMBL" id="BAF28767.1"/>
    </source>
</evidence>
<gene>
    <name evidence="2" type="ordered locus">Os11g0660400</name>
</gene>
<protein>
    <submittedName>
        <fullName evidence="2">Os11g0660400 protein</fullName>
    </submittedName>
</protein>
<keyword evidence="1" id="KW-0732">Signal</keyword>
<proteinExistence type="predicted"/>
<dbReference type="EMBL" id="AP008217">
    <property type="protein sequence ID" value="BAF28767.1"/>
    <property type="molecule type" value="Genomic_DNA"/>
</dbReference>
<evidence type="ECO:0000256" key="1">
    <source>
        <dbReference type="SAM" id="SignalP"/>
    </source>
</evidence>
<name>Q0IR98_ORYSJ</name>
<dbReference type="Proteomes" id="UP000000763">
    <property type="component" value="Chromosome 11"/>
</dbReference>